<dbReference type="NCBIfam" id="TIGR03696">
    <property type="entry name" value="Rhs_assc_core"/>
    <property type="match status" value="1"/>
</dbReference>
<dbReference type="InterPro" id="IPR006530">
    <property type="entry name" value="YD"/>
</dbReference>
<evidence type="ECO:0000256" key="2">
    <source>
        <dbReference type="SAM" id="MobiDB-lite"/>
    </source>
</evidence>
<feature type="region of interest" description="Disordered" evidence="2">
    <location>
        <begin position="88"/>
        <end position="133"/>
    </location>
</feature>
<sequence>MPGGQKISFKYDAFQQLRERVLKKANNAELAKALYEYDLEQNIKKIERGEGIFNYGYDNLYRLTTADSPEGYAANDESFEYDSVGNRISRTENGTSESQNYNQKNQLQSIDSSDDTQDTTYTYNANGHTKTQTTNGVTTEYRYNHEERLIEVKRDDTTIAEYAYNLHGQRVKKTVNGVTTWYLYNGNGLAAEYSSTGQLIKEYHFHPQKTWMTDPLFQRTAMGELYYYHNDHLDTPQQMLDDAGNIVWDAQYSAFGKAHITIDTVENNLRFPGQYFDDETGLHHNYFRDYDSALGRYIQSDPIGLRGGINTFSYAEGHPLSLLDPLGLMSIGHKPDMALLPGCEKIVLSDKSKNMNKIITGDPYIYKSKLLFAAAFPIPGGKKAAISIFLEHWIQVSYHYSINIEDVTYVIKCKEVDECGVEKVVEHSGYHYSEHQTRLPDIVKKWTEYNMKHESTMGPKK</sequence>
<dbReference type="InterPro" id="IPR050708">
    <property type="entry name" value="T6SS_VgrG/RHS"/>
</dbReference>
<protein>
    <submittedName>
        <fullName evidence="4">Rhs family protein</fullName>
    </submittedName>
</protein>
<evidence type="ECO:0000313" key="5">
    <source>
        <dbReference type="Proteomes" id="UP000001036"/>
    </source>
</evidence>
<reference evidence="4 5" key="1">
    <citation type="journal article" date="2008" name="J. Bacteriol.">
        <title>Insights into plant cell wall degradation from the genome sequence of the soil bacterium Cellvibrio japonicus.</title>
        <authorList>
            <person name="Deboy R.T."/>
            <person name="Mongodin E.F."/>
            <person name="Fouts D.E."/>
            <person name="Tailford L.E."/>
            <person name="Khouri H."/>
            <person name="Emerson J.B."/>
            <person name="Mohamoud Y."/>
            <person name="Watkins K."/>
            <person name="Henrissat B."/>
            <person name="Gilbert H.J."/>
            <person name="Nelson K.E."/>
        </authorList>
    </citation>
    <scope>NUCLEOTIDE SEQUENCE [LARGE SCALE GENOMIC DNA]</scope>
    <source>
        <strain evidence="4 5">Ueda107</strain>
    </source>
</reference>
<dbReference type="EMBL" id="CP000934">
    <property type="protein sequence ID" value="ACE85915.1"/>
    <property type="molecule type" value="Genomic_DNA"/>
</dbReference>
<dbReference type="eggNOG" id="COG3209">
    <property type="taxonomic scope" value="Bacteria"/>
</dbReference>
<dbReference type="STRING" id="498211.CJA_0018"/>
<keyword evidence="1" id="KW-0677">Repeat</keyword>
<dbReference type="Gene3D" id="2.180.10.10">
    <property type="entry name" value="RHS repeat-associated core"/>
    <property type="match status" value="1"/>
</dbReference>
<dbReference type="NCBIfam" id="TIGR01643">
    <property type="entry name" value="YD_repeat_2x"/>
    <property type="match status" value="1"/>
</dbReference>
<dbReference type="KEGG" id="cja:CJA_0018"/>
<feature type="domain" description="Teneurin-like YD-shell" evidence="3">
    <location>
        <begin position="6"/>
        <end position="301"/>
    </location>
</feature>
<dbReference type="Proteomes" id="UP000001036">
    <property type="component" value="Chromosome"/>
</dbReference>
<feature type="compositionally biased region" description="Polar residues" evidence="2">
    <location>
        <begin position="88"/>
        <end position="110"/>
    </location>
</feature>
<name>B3PEN9_CELJU</name>
<evidence type="ECO:0000313" key="4">
    <source>
        <dbReference type="EMBL" id="ACE85915.1"/>
    </source>
</evidence>
<dbReference type="InterPro" id="IPR022385">
    <property type="entry name" value="Rhs_assc_core"/>
</dbReference>
<evidence type="ECO:0000256" key="1">
    <source>
        <dbReference type="ARBA" id="ARBA00022737"/>
    </source>
</evidence>
<dbReference type="AlphaFoldDB" id="B3PEN9"/>
<dbReference type="PANTHER" id="PTHR32305">
    <property type="match status" value="1"/>
</dbReference>
<dbReference type="HOGENOM" id="CLU_592768_0_0_6"/>
<proteinExistence type="predicted"/>
<gene>
    <name evidence="4" type="ordered locus">CJA_0018</name>
</gene>
<keyword evidence="5" id="KW-1185">Reference proteome</keyword>
<dbReference type="Pfam" id="PF25023">
    <property type="entry name" value="TEN_YD-shell"/>
    <property type="match status" value="1"/>
</dbReference>
<dbReference type="PANTHER" id="PTHR32305:SF15">
    <property type="entry name" value="PROTEIN RHSA-RELATED"/>
    <property type="match status" value="1"/>
</dbReference>
<dbReference type="PRINTS" id="PR00394">
    <property type="entry name" value="RHSPROTEIN"/>
</dbReference>
<evidence type="ECO:0000259" key="3">
    <source>
        <dbReference type="Pfam" id="PF25023"/>
    </source>
</evidence>
<dbReference type="InterPro" id="IPR056823">
    <property type="entry name" value="TEN-like_YD-shell"/>
</dbReference>
<accession>B3PEN9</accession>
<organism evidence="4 5">
    <name type="scientific">Cellvibrio japonicus (strain Ueda107)</name>
    <name type="common">Pseudomonas fluorescens subsp. cellulosa</name>
    <dbReference type="NCBI Taxonomy" id="498211"/>
    <lineage>
        <taxon>Bacteria</taxon>
        <taxon>Pseudomonadati</taxon>
        <taxon>Pseudomonadota</taxon>
        <taxon>Gammaproteobacteria</taxon>
        <taxon>Cellvibrionales</taxon>
        <taxon>Cellvibrionaceae</taxon>
        <taxon>Cellvibrio</taxon>
    </lineage>
</organism>
<feature type="compositionally biased region" description="Polar residues" evidence="2">
    <location>
        <begin position="124"/>
        <end position="133"/>
    </location>
</feature>